<organism evidence="6 7">
    <name type="scientific">Seiridium unicorne</name>
    <dbReference type="NCBI Taxonomy" id="138068"/>
    <lineage>
        <taxon>Eukaryota</taxon>
        <taxon>Fungi</taxon>
        <taxon>Dikarya</taxon>
        <taxon>Ascomycota</taxon>
        <taxon>Pezizomycotina</taxon>
        <taxon>Sordariomycetes</taxon>
        <taxon>Xylariomycetidae</taxon>
        <taxon>Amphisphaeriales</taxon>
        <taxon>Sporocadaceae</taxon>
        <taxon>Seiridium</taxon>
    </lineage>
</organism>
<feature type="domain" description="Cyclin-like" evidence="5">
    <location>
        <begin position="119"/>
        <end position="223"/>
    </location>
</feature>
<dbReference type="PANTHER" id="PTHR10026">
    <property type="entry name" value="CYCLIN"/>
    <property type="match status" value="1"/>
</dbReference>
<dbReference type="InterPro" id="IPR043198">
    <property type="entry name" value="Cyclin/Ssn8"/>
</dbReference>
<evidence type="ECO:0000256" key="4">
    <source>
        <dbReference type="SAM" id="MobiDB-lite"/>
    </source>
</evidence>
<feature type="compositionally biased region" description="Low complexity" evidence="4">
    <location>
        <begin position="56"/>
        <end position="77"/>
    </location>
</feature>
<dbReference type="Pfam" id="PF00134">
    <property type="entry name" value="Cyclin_N"/>
    <property type="match status" value="1"/>
</dbReference>
<feature type="compositionally biased region" description="Basic and acidic residues" evidence="4">
    <location>
        <begin position="344"/>
        <end position="353"/>
    </location>
</feature>
<evidence type="ECO:0000256" key="3">
    <source>
        <dbReference type="RuleBase" id="RU000383"/>
    </source>
</evidence>
<feature type="compositionally biased region" description="Basic and acidic residues" evidence="4">
    <location>
        <begin position="425"/>
        <end position="458"/>
    </location>
</feature>
<comment type="similarity">
    <text evidence="1">Belongs to the cyclin family. Cyclin C subfamily.</text>
</comment>
<feature type="compositionally biased region" description="Polar residues" evidence="4">
    <location>
        <begin position="21"/>
        <end position="33"/>
    </location>
</feature>
<dbReference type="SUPFAM" id="SSF47954">
    <property type="entry name" value="Cyclin-like"/>
    <property type="match status" value="2"/>
</dbReference>
<feature type="compositionally biased region" description="Polar residues" evidence="4">
    <location>
        <begin position="355"/>
        <end position="378"/>
    </location>
</feature>
<feature type="region of interest" description="Disordered" evidence="4">
    <location>
        <begin position="330"/>
        <end position="532"/>
    </location>
</feature>
<evidence type="ECO:0000259" key="5">
    <source>
        <dbReference type="SMART" id="SM00385"/>
    </source>
</evidence>
<sequence length="555" mass="61410">MASIDRYRPPGREAYQPPSRPVNTGAPSRPSKSPTKRRDVPPAVPSPPTHLRHPTRSSSPKQHSSQRSTGQSTSQTTPDQAKMAENQWIFTDDEVLSTPSIIEGLHPAEERLRRAKGVNFIYQAGALLQLPQTTLYVAGVYFHRFYMRIGLAEERGGIHHYNIAATALFLANKTEENCRKTKDIIIAVARVAQKNAKLIIDEQSKDYWRWRDSILHNEEIMLEKLTFDLMVDNPYSQLYKSLERIGCIHNKALRHAAWAFLNDSCLTHLPLLMDARDIAIGSIFFSSIYAKEQIDDIDGKSWWVYLEADESKIARAVEVLRAFYHENPLRKSDKENPYQGSPEFKLDHSRKAGDGSSTNPTPLTDRGTQSPKVRTNGTDSREAVSAAAEEASQAPGDSDVALKEAANNPAIHSIPNGTGLVSPSKRRDVESLSETREQKRQRMSSDDEVDTSRAEERNLVSSKPTSASPSGTSSESREASKNGEIRQYDYVPTPRGLPVSPGTTPSPMAGPTALPECGSPDHAPSPRVSSVYSEPEVLLEAKATIADYPETDTGL</sequence>
<evidence type="ECO:0000313" key="6">
    <source>
        <dbReference type="EMBL" id="KAK9417244.1"/>
    </source>
</evidence>
<accession>A0ABR2URH9</accession>
<protein>
    <recommendedName>
        <fullName evidence="2">RNA polymerase II holoenzyme cyclin-like subunit</fullName>
    </recommendedName>
</protein>
<name>A0ABR2URH9_9PEZI</name>
<feature type="compositionally biased region" description="Low complexity" evidence="4">
    <location>
        <begin position="383"/>
        <end position="394"/>
    </location>
</feature>
<dbReference type="EMBL" id="JARVKF010000400">
    <property type="protein sequence ID" value="KAK9417244.1"/>
    <property type="molecule type" value="Genomic_DNA"/>
</dbReference>
<evidence type="ECO:0000313" key="7">
    <source>
        <dbReference type="Proteomes" id="UP001408356"/>
    </source>
</evidence>
<dbReference type="Proteomes" id="UP001408356">
    <property type="component" value="Unassembled WGS sequence"/>
</dbReference>
<evidence type="ECO:0000256" key="2">
    <source>
        <dbReference type="ARBA" id="ARBA00014912"/>
    </source>
</evidence>
<dbReference type="CDD" id="cd20546">
    <property type="entry name" value="CYCLIN_SpCG1C_ScCTK2-like_rpt2"/>
    <property type="match status" value="1"/>
</dbReference>
<proteinExistence type="inferred from homology"/>
<comment type="caution">
    <text evidence="6">The sequence shown here is derived from an EMBL/GenBank/DDBJ whole genome shotgun (WGS) entry which is preliminary data.</text>
</comment>
<gene>
    <name evidence="6" type="ORF">SUNI508_09048</name>
</gene>
<evidence type="ECO:0000256" key="1">
    <source>
        <dbReference type="ARBA" id="ARBA00008638"/>
    </source>
</evidence>
<dbReference type="InterPro" id="IPR006671">
    <property type="entry name" value="Cyclin_N"/>
</dbReference>
<dbReference type="Gene3D" id="1.10.472.10">
    <property type="entry name" value="Cyclin-like"/>
    <property type="match status" value="2"/>
</dbReference>
<dbReference type="InterPro" id="IPR036915">
    <property type="entry name" value="Cyclin-like_sf"/>
</dbReference>
<feature type="region of interest" description="Disordered" evidence="4">
    <location>
        <begin position="1"/>
        <end position="80"/>
    </location>
</feature>
<dbReference type="InterPro" id="IPR013763">
    <property type="entry name" value="Cyclin-like_dom"/>
</dbReference>
<feature type="compositionally biased region" description="Basic and acidic residues" evidence="4">
    <location>
        <begin position="1"/>
        <end position="11"/>
    </location>
</feature>
<dbReference type="SMART" id="SM00385">
    <property type="entry name" value="CYCLIN"/>
    <property type="match status" value="1"/>
</dbReference>
<reference evidence="6 7" key="1">
    <citation type="journal article" date="2024" name="J. Plant Pathol.">
        <title>Sequence and assembly of the genome of Seiridium unicorne, isolate CBS 538.82, causal agent of cypress canker disease.</title>
        <authorList>
            <person name="Scali E."/>
            <person name="Rocca G.D."/>
            <person name="Danti R."/>
            <person name="Garbelotto M."/>
            <person name="Barberini S."/>
            <person name="Baroncelli R."/>
            <person name="Emiliani G."/>
        </authorList>
    </citation>
    <scope>NUCLEOTIDE SEQUENCE [LARGE SCALE GENOMIC DNA]</scope>
    <source>
        <strain evidence="6 7">BM-138-508</strain>
    </source>
</reference>
<feature type="compositionally biased region" description="Basic and acidic residues" evidence="4">
    <location>
        <begin position="475"/>
        <end position="487"/>
    </location>
</feature>
<keyword evidence="7" id="KW-1185">Reference proteome</keyword>
<feature type="compositionally biased region" description="Low complexity" evidence="4">
    <location>
        <begin position="461"/>
        <end position="474"/>
    </location>
</feature>
<keyword evidence="3" id="KW-0195">Cyclin</keyword>